<reference evidence="1" key="3">
    <citation type="submission" date="2025-09" db="UniProtKB">
        <authorList>
            <consortium name="Ensembl"/>
        </authorList>
    </citation>
    <scope>IDENTIFICATION</scope>
</reference>
<evidence type="ECO:0000313" key="1">
    <source>
        <dbReference type="Ensembl" id="ENSOARP00020038994.1"/>
    </source>
</evidence>
<name>A0AC11D2J4_SHEEP</name>
<reference evidence="1" key="1">
    <citation type="submission" date="2020-11" db="EMBL/GenBank/DDBJ databases">
        <authorList>
            <person name="Davenport K.M."/>
            <person name="Bickhart D.M."/>
            <person name="Smith T.P.L."/>
            <person name="Murdoch B.M."/>
            <person name="Rosen B.D."/>
        </authorList>
    </citation>
    <scope>NUCLEOTIDE SEQUENCE [LARGE SCALE GENOMIC DNA]</scope>
    <source>
        <strain evidence="1">OAR_USU_Benz2616</strain>
    </source>
</reference>
<dbReference type="Ensembl" id="ENSOART00020074297.1">
    <property type="protein sequence ID" value="ENSOARP00020038994.1"/>
    <property type="gene ID" value="ENSOARG00020030171.1"/>
</dbReference>
<organism evidence="1">
    <name type="scientific">Ovis aries</name>
    <name type="common">Sheep</name>
    <dbReference type="NCBI Taxonomy" id="9940"/>
    <lineage>
        <taxon>Eukaryota</taxon>
        <taxon>Metazoa</taxon>
        <taxon>Chordata</taxon>
        <taxon>Craniata</taxon>
        <taxon>Vertebrata</taxon>
        <taxon>Euteleostomi</taxon>
        <taxon>Mammalia</taxon>
        <taxon>Eutheria</taxon>
        <taxon>Laurasiatheria</taxon>
        <taxon>Artiodactyla</taxon>
        <taxon>Ruminantia</taxon>
        <taxon>Pecora</taxon>
        <taxon>Bovidae</taxon>
        <taxon>Caprinae</taxon>
        <taxon>Ovis</taxon>
    </lineage>
</organism>
<reference evidence="1" key="2">
    <citation type="submission" date="2025-08" db="UniProtKB">
        <authorList>
            <consortium name="Ensembl"/>
        </authorList>
    </citation>
    <scope>IDENTIFICATION</scope>
</reference>
<accession>A0AC11D2J4</accession>
<proteinExistence type="predicted"/>
<sequence>MLRAGDRVSWSAQPLLTLEGDARVVDQHVEAPVLLAQEVAHGADALPVIDVQLVETGAQALCLQLLHGRPTLRLVRRREHHVPLELPAQFTHDGEADALAGPGDQCYAGGGRHGLCAGRRGAFRREPRLSVSELDAGHREITRRNHPGAPGLSAQAQMQAPPFGAGLAPDPRRGRALRAGPPAEFSEQSC</sequence>
<protein>
    <submittedName>
        <fullName evidence="1">Uncharacterized protein</fullName>
    </submittedName>
</protein>